<feature type="compositionally biased region" description="Polar residues" evidence="1">
    <location>
        <begin position="129"/>
        <end position="154"/>
    </location>
</feature>
<dbReference type="SUPFAM" id="SSF57903">
    <property type="entry name" value="FYVE/PHD zinc finger"/>
    <property type="match status" value="1"/>
</dbReference>
<evidence type="ECO:0000313" key="2">
    <source>
        <dbReference type="EMBL" id="KAJ4428484.1"/>
    </source>
</evidence>
<feature type="compositionally biased region" description="Polar residues" evidence="1">
    <location>
        <begin position="190"/>
        <end position="200"/>
    </location>
</feature>
<dbReference type="EMBL" id="JAJSOF020000037">
    <property type="protein sequence ID" value="KAJ4428484.1"/>
    <property type="molecule type" value="Genomic_DNA"/>
</dbReference>
<protein>
    <submittedName>
        <fullName evidence="2">Uncharacterized protein</fullName>
    </submittedName>
</protein>
<sequence length="293" mass="32283">MAGEDWFNLIMKHHPELSIGKPEGLSRARATGMNKENVQQFYFQLEKLVKECILEERPECIYTQDETGLLLNKRPNVIAKKGAQDILSRTSVERATVGTAVTEFESTGIYPLNPNAVPEAKFLLSKTANSHPNETEIPTSDQVPSASTEMRTLLSSPKKSESPKRQRPQTNSHVTLPENLNLLREKQKSKNLTQGKTAGNASKRMRLAAFSTDAASPGSTTTGVASSSSTTSKAAISRATATSISTTTIGTTTVLVRQKDEDICNFCGLRYSDPKNTKMGSWIQCQKCNRWYH</sequence>
<feature type="region of interest" description="Disordered" evidence="1">
    <location>
        <begin position="129"/>
        <end position="202"/>
    </location>
</feature>
<dbReference type="Proteomes" id="UP001148838">
    <property type="component" value="Unassembled WGS sequence"/>
</dbReference>
<organism evidence="2 3">
    <name type="scientific">Periplaneta americana</name>
    <name type="common">American cockroach</name>
    <name type="synonym">Blatta americana</name>
    <dbReference type="NCBI Taxonomy" id="6978"/>
    <lineage>
        <taxon>Eukaryota</taxon>
        <taxon>Metazoa</taxon>
        <taxon>Ecdysozoa</taxon>
        <taxon>Arthropoda</taxon>
        <taxon>Hexapoda</taxon>
        <taxon>Insecta</taxon>
        <taxon>Pterygota</taxon>
        <taxon>Neoptera</taxon>
        <taxon>Polyneoptera</taxon>
        <taxon>Dictyoptera</taxon>
        <taxon>Blattodea</taxon>
        <taxon>Blattoidea</taxon>
        <taxon>Blattidae</taxon>
        <taxon>Blattinae</taxon>
        <taxon>Periplaneta</taxon>
    </lineage>
</organism>
<comment type="caution">
    <text evidence="2">The sequence shown here is derived from an EMBL/GenBank/DDBJ whole genome shotgun (WGS) entry which is preliminary data.</text>
</comment>
<keyword evidence="3" id="KW-1185">Reference proteome</keyword>
<name>A0ABQ8S397_PERAM</name>
<gene>
    <name evidence="2" type="ORF">ANN_24521</name>
</gene>
<evidence type="ECO:0000313" key="3">
    <source>
        <dbReference type="Proteomes" id="UP001148838"/>
    </source>
</evidence>
<dbReference type="CDD" id="cd15489">
    <property type="entry name" value="PHD_SF"/>
    <property type="match status" value="1"/>
</dbReference>
<dbReference type="InterPro" id="IPR011011">
    <property type="entry name" value="Znf_FYVE_PHD"/>
</dbReference>
<proteinExistence type="predicted"/>
<accession>A0ABQ8S397</accession>
<reference evidence="2 3" key="1">
    <citation type="journal article" date="2022" name="Allergy">
        <title>Genome assembly and annotation of Periplaneta americana reveal a comprehensive cockroach allergen profile.</title>
        <authorList>
            <person name="Wang L."/>
            <person name="Xiong Q."/>
            <person name="Saelim N."/>
            <person name="Wang L."/>
            <person name="Nong W."/>
            <person name="Wan A.T."/>
            <person name="Shi M."/>
            <person name="Liu X."/>
            <person name="Cao Q."/>
            <person name="Hui J.H.L."/>
            <person name="Sookrung N."/>
            <person name="Leung T.F."/>
            <person name="Tungtrongchitr A."/>
            <person name="Tsui S.K.W."/>
        </authorList>
    </citation>
    <scope>NUCLEOTIDE SEQUENCE [LARGE SCALE GENOMIC DNA]</scope>
    <source>
        <strain evidence="2">PWHHKU_190912</strain>
    </source>
</reference>
<evidence type="ECO:0000256" key="1">
    <source>
        <dbReference type="SAM" id="MobiDB-lite"/>
    </source>
</evidence>